<organism evidence="1 2">
    <name type="scientific">Takifugu flavidus</name>
    <name type="common">sansaifugu</name>
    <dbReference type="NCBI Taxonomy" id="433684"/>
    <lineage>
        <taxon>Eukaryota</taxon>
        <taxon>Metazoa</taxon>
        <taxon>Chordata</taxon>
        <taxon>Craniata</taxon>
        <taxon>Vertebrata</taxon>
        <taxon>Euteleostomi</taxon>
        <taxon>Actinopterygii</taxon>
        <taxon>Neopterygii</taxon>
        <taxon>Teleostei</taxon>
        <taxon>Neoteleostei</taxon>
        <taxon>Acanthomorphata</taxon>
        <taxon>Eupercaria</taxon>
        <taxon>Tetraodontiformes</taxon>
        <taxon>Tetradontoidea</taxon>
        <taxon>Tetraodontidae</taxon>
        <taxon>Takifugu</taxon>
    </lineage>
</organism>
<gene>
    <name evidence="1" type="ORF">D4764_05G0008650</name>
</gene>
<sequence length="76" mass="8809">MKQITTYYNQMPWMNKEVRLLLRARNIAFRSGIQALTDYNPNNFTSTAMDTTFLNELNELHSNSLQDPTVSRSPTP</sequence>
<dbReference type="Proteomes" id="UP000324091">
    <property type="component" value="Chromosome 5"/>
</dbReference>
<comment type="caution">
    <text evidence="1">The sequence shown here is derived from an EMBL/GenBank/DDBJ whole genome shotgun (WGS) entry which is preliminary data.</text>
</comment>
<proteinExistence type="predicted"/>
<dbReference type="EMBL" id="RHFK02000018">
    <property type="protein sequence ID" value="TWW60775.1"/>
    <property type="molecule type" value="Genomic_DNA"/>
</dbReference>
<dbReference type="AlphaFoldDB" id="A0A5C6N127"/>
<accession>A0A5C6N127</accession>
<name>A0A5C6N127_9TELE</name>
<evidence type="ECO:0000313" key="2">
    <source>
        <dbReference type="Proteomes" id="UP000324091"/>
    </source>
</evidence>
<evidence type="ECO:0000313" key="1">
    <source>
        <dbReference type="EMBL" id="TWW60775.1"/>
    </source>
</evidence>
<protein>
    <submittedName>
        <fullName evidence="1">Uncharacterized protein</fullName>
    </submittedName>
</protein>
<reference evidence="1 2" key="1">
    <citation type="submission" date="2019-04" db="EMBL/GenBank/DDBJ databases">
        <title>Chromosome genome assembly for Takifugu flavidus.</title>
        <authorList>
            <person name="Xiao S."/>
        </authorList>
    </citation>
    <scope>NUCLEOTIDE SEQUENCE [LARGE SCALE GENOMIC DNA]</scope>
    <source>
        <strain evidence="1">HTHZ2018</strain>
        <tissue evidence="1">Muscle</tissue>
    </source>
</reference>
<keyword evidence="2" id="KW-1185">Reference proteome</keyword>